<reference evidence="7" key="1">
    <citation type="journal article" date="2019" name="Int. J. Syst. Evol. Microbiol.">
        <title>The Global Catalogue of Microorganisms (GCM) 10K type strain sequencing project: providing services to taxonomists for standard genome sequencing and annotation.</title>
        <authorList>
            <consortium name="The Broad Institute Genomics Platform"/>
            <consortium name="The Broad Institute Genome Sequencing Center for Infectious Disease"/>
            <person name="Wu L."/>
            <person name="Ma J."/>
        </authorList>
    </citation>
    <scope>NUCLEOTIDE SEQUENCE [LARGE SCALE GENOMIC DNA]</scope>
    <source>
        <strain evidence="7">JCM 3175</strain>
    </source>
</reference>
<comment type="caution">
    <text evidence="6">The sequence shown here is derived from an EMBL/GenBank/DDBJ whole genome shotgun (WGS) entry which is preliminary data.</text>
</comment>
<dbReference type="InterPro" id="IPR036388">
    <property type="entry name" value="WH-like_DNA-bd_sf"/>
</dbReference>
<accession>A0ABP8SH44</accession>
<dbReference type="SUPFAM" id="SSF46785">
    <property type="entry name" value="Winged helix' DNA-binding domain"/>
    <property type="match status" value="1"/>
</dbReference>
<sequence length="188" mass="20448">MAMTTETGGEGRVPHFGVSVAEAPLSSSLLQVVRAHAALATAMLQRIDLVAPQELVLLFLQEKGRTAQSDIVHFLGRDRSTVTNTLQAMERADLITRTPSRVDRRTMVVALTGKGRRLCPRIREIWTELERLTFGGLTEQQRADLARALADIRRTLAAAAGDTQPSRTGRPAARPTQQEPASENGIGS</sequence>
<evidence type="ECO:0000256" key="2">
    <source>
        <dbReference type="ARBA" id="ARBA00023125"/>
    </source>
</evidence>
<dbReference type="PROSITE" id="PS01117">
    <property type="entry name" value="HTH_MARR_1"/>
    <property type="match status" value="1"/>
</dbReference>
<keyword evidence="1" id="KW-0805">Transcription regulation</keyword>
<dbReference type="Gene3D" id="1.10.10.10">
    <property type="entry name" value="Winged helix-like DNA-binding domain superfamily/Winged helix DNA-binding domain"/>
    <property type="match status" value="1"/>
</dbReference>
<organism evidence="6 7">
    <name type="scientific">Micromonospora coerulea</name>
    <dbReference type="NCBI Taxonomy" id="47856"/>
    <lineage>
        <taxon>Bacteria</taxon>
        <taxon>Bacillati</taxon>
        <taxon>Actinomycetota</taxon>
        <taxon>Actinomycetes</taxon>
        <taxon>Micromonosporales</taxon>
        <taxon>Micromonosporaceae</taxon>
        <taxon>Micromonospora</taxon>
    </lineage>
</organism>
<evidence type="ECO:0000256" key="4">
    <source>
        <dbReference type="SAM" id="MobiDB-lite"/>
    </source>
</evidence>
<dbReference type="SMART" id="SM00347">
    <property type="entry name" value="HTH_MARR"/>
    <property type="match status" value="1"/>
</dbReference>
<feature type="region of interest" description="Disordered" evidence="4">
    <location>
        <begin position="157"/>
        <end position="188"/>
    </location>
</feature>
<feature type="domain" description="HTH marR-type" evidence="5">
    <location>
        <begin position="22"/>
        <end position="154"/>
    </location>
</feature>
<evidence type="ECO:0000259" key="5">
    <source>
        <dbReference type="PROSITE" id="PS50995"/>
    </source>
</evidence>
<dbReference type="Proteomes" id="UP001500307">
    <property type="component" value="Unassembled WGS sequence"/>
</dbReference>
<dbReference type="Pfam" id="PF01047">
    <property type="entry name" value="MarR"/>
    <property type="match status" value="1"/>
</dbReference>
<dbReference type="InterPro" id="IPR000835">
    <property type="entry name" value="HTH_MarR-typ"/>
</dbReference>
<evidence type="ECO:0000313" key="7">
    <source>
        <dbReference type="Proteomes" id="UP001500307"/>
    </source>
</evidence>
<proteinExistence type="predicted"/>
<evidence type="ECO:0000256" key="1">
    <source>
        <dbReference type="ARBA" id="ARBA00023015"/>
    </source>
</evidence>
<dbReference type="PANTHER" id="PTHR42756:SF1">
    <property type="entry name" value="TRANSCRIPTIONAL REPRESSOR OF EMRAB OPERON"/>
    <property type="match status" value="1"/>
</dbReference>
<protein>
    <recommendedName>
        <fullName evidence="5">HTH marR-type domain-containing protein</fullName>
    </recommendedName>
</protein>
<gene>
    <name evidence="6" type="ORF">GCM10023176_24780</name>
</gene>
<dbReference type="InterPro" id="IPR036390">
    <property type="entry name" value="WH_DNA-bd_sf"/>
</dbReference>
<dbReference type="EMBL" id="BAABGU010000011">
    <property type="protein sequence ID" value="GAA4569036.1"/>
    <property type="molecule type" value="Genomic_DNA"/>
</dbReference>
<evidence type="ECO:0000256" key="3">
    <source>
        <dbReference type="ARBA" id="ARBA00023163"/>
    </source>
</evidence>
<name>A0ABP8SH44_9ACTN</name>
<dbReference type="PANTHER" id="PTHR42756">
    <property type="entry name" value="TRANSCRIPTIONAL REGULATOR, MARR"/>
    <property type="match status" value="1"/>
</dbReference>
<dbReference type="PROSITE" id="PS50995">
    <property type="entry name" value="HTH_MARR_2"/>
    <property type="match status" value="1"/>
</dbReference>
<keyword evidence="2" id="KW-0238">DNA-binding</keyword>
<evidence type="ECO:0000313" key="6">
    <source>
        <dbReference type="EMBL" id="GAA4569036.1"/>
    </source>
</evidence>
<keyword evidence="7" id="KW-1185">Reference proteome</keyword>
<keyword evidence="3" id="KW-0804">Transcription</keyword>
<dbReference type="InterPro" id="IPR023187">
    <property type="entry name" value="Tscrpt_reg_MarR-type_CS"/>
</dbReference>